<feature type="region of interest" description="Disordered" evidence="1">
    <location>
        <begin position="882"/>
        <end position="902"/>
    </location>
</feature>
<dbReference type="STRING" id="1230905.A0A1G4JQ49"/>
<dbReference type="EMBL" id="LT598465">
    <property type="protein sequence ID" value="SCU92883.1"/>
    <property type="molecule type" value="Genomic_DNA"/>
</dbReference>
<gene>
    <name evidence="2" type="ORF">LAMI_0E12442G</name>
</gene>
<name>A0A1G4JQ49_9SACH</name>
<accession>A0A1G4JQ49</accession>
<dbReference type="InterPro" id="IPR007145">
    <property type="entry name" value="MAP65_Ase1_PRC1"/>
</dbReference>
<dbReference type="GO" id="GO:0005737">
    <property type="term" value="C:cytoplasm"/>
    <property type="evidence" value="ECO:0007669"/>
    <property type="project" value="TreeGrafter"/>
</dbReference>
<dbReference type="PANTHER" id="PTHR19321:SF41">
    <property type="entry name" value="FASCETTO-RELATED"/>
    <property type="match status" value="1"/>
</dbReference>
<evidence type="ECO:0000313" key="3">
    <source>
        <dbReference type="Proteomes" id="UP000191024"/>
    </source>
</evidence>
<dbReference type="GO" id="GO:0008017">
    <property type="term" value="F:microtubule binding"/>
    <property type="evidence" value="ECO:0007669"/>
    <property type="project" value="InterPro"/>
</dbReference>
<dbReference type="Gene3D" id="1.20.58.1520">
    <property type="match status" value="1"/>
</dbReference>
<dbReference type="OrthoDB" id="642895at2759"/>
<evidence type="ECO:0000313" key="2">
    <source>
        <dbReference type="EMBL" id="SCU92883.1"/>
    </source>
</evidence>
<dbReference type="AlphaFoldDB" id="A0A1G4JQ49"/>
<feature type="compositionally biased region" description="Polar residues" evidence="1">
    <location>
        <begin position="891"/>
        <end position="902"/>
    </location>
</feature>
<protein>
    <submittedName>
        <fullName evidence="2">LAMI_0E12442g1_1</fullName>
    </submittedName>
</protein>
<proteinExistence type="predicted"/>
<feature type="region of interest" description="Disordered" evidence="1">
    <location>
        <begin position="619"/>
        <end position="681"/>
    </location>
</feature>
<reference evidence="2 3" key="1">
    <citation type="submission" date="2016-03" db="EMBL/GenBank/DDBJ databases">
        <authorList>
            <person name="Devillers H."/>
        </authorList>
    </citation>
    <scope>NUCLEOTIDE SEQUENCE [LARGE SCALE GENOMIC DNA]</scope>
    <source>
        <strain evidence="2">CBS 11717</strain>
    </source>
</reference>
<feature type="region of interest" description="Disordered" evidence="1">
    <location>
        <begin position="759"/>
        <end position="798"/>
    </location>
</feature>
<keyword evidence="3" id="KW-1185">Reference proteome</keyword>
<dbReference type="Proteomes" id="UP000191024">
    <property type="component" value="Chromosome E"/>
</dbReference>
<dbReference type="GO" id="GO:0051256">
    <property type="term" value="P:mitotic spindle midzone assembly"/>
    <property type="evidence" value="ECO:0007669"/>
    <property type="project" value="TreeGrafter"/>
</dbReference>
<dbReference type="GO" id="GO:1990023">
    <property type="term" value="C:mitotic spindle midzone"/>
    <property type="evidence" value="ECO:0007669"/>
    <property type="project" value="TreeGrafter"/>
</dbReference>
<dbReference type="Pfam" id="PF03999">
    <property type="entry name" value="MAP65_ASE1"/>
    <property type="match status" value="1"/>
</dbReference>
<feature type="compositionally biased region" description="Polar residues" evidence="1">
    <location>
        <begin position="759"/>
        <end position="782"/>
    </location>
</feature>
<dbReference type="PANTHER" id="PTHR19321">
    <property type="entry name" value="PROTEIN REGULATOR OF CYTOKINESIS 1 PRC1-RELATED"/>
    <property type="match status" value="1"/>
</dbReference>
<evidence type="ECO:0000256" key="1">
    <source>
        <dbReference type="SAM" id="MobiDB-lite"/>
    </source>
</evidence>
<organism evidence="2 3">
    <name type="scientific">Lachancea mirantina</name>
    <dbReference type="NCBI Taxonomy" id="1230905"/>
    <lineage>
        <taxon>Eukaryota</taxon>
        <taxon>Fungi</taxon>
        <taxon>Dikarya</taxon>
        <taxon>Ascomycota</taxon>
        <taxon>Saccharomycotina</taxon>
        <taxon>Saccharomycetes</taxon>
        <taxon>Saccharomycetales</taxon>
        <taxon>Saccharomycetaceae</taxon>
        <taxon>Lachancea</taxon>
    </lineage>
</organism>
<sequence length="902" mass="103144">MQNLVNLNEPKIPRYRYSQDSSTSTELTGGTTLRSPLMFNMSEHTECLRLTPVNIKNLTSPLKTVDDGAGCISDESAPCTGYKESFNLISRKLEKILGDLNVIYREIGYSNDEISAKEKLIFNNLSDSITGFFEHANEEKERIMSDNQNWEQVLQRVLQILRDPRGTSTIPDLYTRNVLLSNDSQSGRQQPGSPKKPISLLTKKKILSKARSYVLKTYRPQLVDYLQGSIRLRSLHEAIDDFRPEYEGLNIEYLLSTVPPVEMSKYFLSFFDATHDNNVAKLCEFITENKKSLLHTVNFDDISKDVVQHIQTLSCLYEKEYSARARKLQSLCSELLDIISVLGRDAQDELDPQIVNTLRVYSQLKEPYSQPYDCSTKTLARLGKLFKDLKAVEEARKREKAKLEQTCSELWEKLKIPSSYVQKFRSENAFLSASILQAYRDEFQRLQGMKKKLIKSLIQDSRNKIQELWSAMHLCEKDTYGFKELFDTMVSQSTSLEDDEKVLEACETEIKDLERRLALYKPILTLIDEFKSLQEDKLALEKSSKDSSRLLSRNSHKILLQEEKTRKRITRHFPNVTQELIVRLSDFESDFGEPFLLDGAKFLDIALKQEQELLSKYPRSRVNSSFRHPKSKPPSTRLSPIRLIESDKNSKNYRRGPRNVLDSGLKSRPGKPYPSTLHNSSPIRGPEWSACKPLRWNEKPPTLSRAFTAETIVQNSSPSRIPKFSRDNFFNATPILKLQDGSASTKSRPAGLALMSSNKLNSNDFSNQQRSVQQMSLESGTPFSRAAVSPSGASEMNKENLEGLPLKSPVKLLAKRHSQDQIWTFKEKHNETPLTQLTESNTKSFSSLDHKRDNLSELDDDDTSIMDDGKFANWKREKLANLNNERGAKNPGSSINWETDVF</sequence>